<keyword evidence="3" id="KW-1133">Transmembrane helix</keyword>
<feature type="compositionally biased region" description="Polar residues" evidence="2">
    <location>
        <begin position="475"/>
        <end position="488"/>
    </location>
</feature>
<protein>
    <recommendedName>
        <fullName evidence="7">Acid phosphatase</fullName>
    </recommendedName>
</protein>
<dbReference type="InterPro" id="IPR000560">
    <property type="entry name" value="His_Pase_clade-2"/>
</dbReference>
<feature type="signal peptide" evidence="4">
    <location>
        <begin position="1"/>
        <end position="18"/>
    </location>
</feature>
<name>A0A9P3CMX8_9PEZI</name>
<evidence type="ECO:0000256" key="2">
    <source>
        <dbReference type="SAM" id="MobiDB-lite"/>
    </source>
</evidence>
<dbReference type="Proteomes" id="UP000825890">
    <property type="component" value="Unassembled WGS sequence"/>
</dbReference>
<comment type="similarity">
    <text evidence="1">Belongs to the histidine acid phosphatase family.</text>
</comment>
<comment type="caution">
    <text evidence="5">The sequence shown here is derived from an EMBL/GenBank/DDBJ whole genome shotgun (WGS) entry which is preliminary data.</text>
</comment>
<dbReference type="InterPro" id="IPR050645">
    <property type="entry name" value="Histidine_acid_phosphatase"/>
</dbReference>
<dbReference type="Pfam" id="PF00328">
    <property type="entry name" value="His_Phos_2"/>
    <property type="match status" value="1"/>
</dbReference>
<keyword evidence="6" id="KW-1185">Reference proteome</keyword>
<evidence type="ECO:0000256" key="4">
    <source>
        <dbReference type="SAM" id="SignalP"/>
    </source>
</evidence>
<dbReference type="PANTHER" id="PTHR11567:SF142">
    <property type="entry name" value="PHOSPHOGLYCERATE MUTASE-LIKE PROTEIN"/>
    <property type="match status" value="1"/>
</dbReference>
<gene>
    <name evidence="5" type="ORF">CKM354_001057400</name>
</gene>
<dbReference type="InterPro" id="IPR029033">
    <property type="entry name" value="His_PPase_superfam"/>
</dbReference>
<dbReference type="OrthoDB" id="258392at2759"/>
<dbReference type="EMBL" id="BOLY01000007">
    <property type="protein sequence ID" value="GIZ47484.1"/>
    <property type="molecule type" value="Genomic_DNA"/>
</dbReference>
<dbReference type="SUPFAM" id="SSF53254">
    <property type="entry name" value="Phosphoglycerate mutase-like"/>
    <property type="match status" value="1"/>
</dbReference>
<feature type="transmembrane region" description="Helical" evidence="3">
    <location>
        <begin position="428"/>
        <end position="451"/>
    </location>
</feature>
<accession>A0A9P3CMX8</accession>
<evidence type="ECO:0000313" key="6">
    <source>
        <dbReference type="Proteomes" id="UP000825890"/>
    </source>
</evidence>
<keyword evidence="4" id="KW-0732">Signal</keyword>
<proteinExistence type="inferred from homology"/>
<evidence type="ECO:0000256" key="1">
    <source>
        <dbReference type="ARBA" id="ARBA00005375"/>
    </source>
</evidence>
<dbReference type="CDD" id="cd07061">
    <property type="entry name" value="HP_HAP_like"/>
    <property type="match status" value="1"/>
</dbReference>
<dbReference type="Gene3D" id="3.40.50.1240">
    <property type="entry name" value="Phosphoglycerate mutase-like"/>
    <property type="match status" value="1"/>
</dbReference>
<evidence type="ECO:0000313" key="5">
    <source>
        <dbReference type="EMBL" id="GIZ47484.1"/>
    </source>
</evidence>
<feature type="region of interest" description="Disordered" evidence="2">
    <location>
        <begin position="460"/>
        <end position="488"/>
    </location>
</feature>
<keyword evidence="3" id="KW-0812">Transmembrane</keyword>
<evidence type="ECO:0008006" key="7">
    <source>
        <dbReference type="Google" id="ProtNLM"/>
    </source>
</evidence>
<dbReference type="PANTHER" id="PTHR11567">
    <property type="entry name" value="ACID PHOSPHATASE-RELATED"/>
    <property type="match status" value="1"/>
</dbReference>
<keyword evidence="3" id="KW-0472">Membrane</keyword>
<dbReference type="AlphaFoldDB" id="A0A9P3CMX8"/>
<evidence type="ECO:0000256" key="3">
    <source>
        <dbReference type="SAM" id="Phobius"/>
    </source>
</evidence>
<organism evidence="5 6">
    <name type="scientific">Cercospora kikuchii</name>
    <dbReference type="NCBI Taxonomy" id="84275"/>
    <lineage>
        <taxon>Eukaryota</taxon>
        <taxon>Fungi</taxon>
        <taxon>Dikarya</taxon>
        <taxon>Ascomycota</taxon>
        <taxon>Pezizomycotina</taxon>
        <taxon>Dothideomycetes</taxon>
        <taxon>Dothideomycetidae</taxon>
        <taxon>Mycosphaerellales</taxon>
        <taxon>Mycosphaerellaceae</taxon>
        <taxon>Cercospora</taxon>
    </lineage>
</organism>
<sequence length="488" mass="52908">MLTQNALVLTALVGPVLGRTVHSVLVFSRHGDRTSKVFPNYQMTSLGAQQCFDSGTFYRNLYISSNSTSQIRNISPDQVDNTQLWASAPDQPVLYQTAKSFLQGLYPPLRTLSSSEANSDAPLIGYQYVHAHGEADNAPDMIWLKGDDECPAYTAASKTYRDSEECKATLENTADFYAQFEDLLGPILGRENVSYAKAYDVFDLLNTAKSQNISSGVADQISEEDLARAKWLADEWEWNMNYSPSQPLRSISGSTLLGGILRQLTSVIEDNAATKFSLMTGSYDTFLAFFGLMDLPSQSPDFRGLPDYAASMAFELYSDEDDAAFPERGSIDQDLRVRFLFRNGTDEEDDLTSWTLGGLEAVDEVGGMRVGEFKEMVEGEAVMSVGEWCQTCGSLAEFCVAANATMEMQQQEQATGGDSGRDGLSAAAAGGIGAGVTLAVVGPVALLIWALMSHRQRRSSAAAASGHASEKRFDSVSTSKVGSDSESV</sequence>
<reference evidence="5 6" key="1">
    <citation type="submission" date="2021-01" db="EMBL/GenBank/DDBJ databases">
        <title>Cercospora kikuchii MAFF 305040 whole genome shotgun sequence.</title>
        <authorList>
            <person name="Kashiwa T."/>
            <person name="Suzuki T."/>
        </authorList>
    </citation>
    <scope>NUCLEOTIDE SEQUENCE [LARGE SCALE GENOMIC DNA]</scope>
    <source>
        <strain evidence="5 6">MAFF 305040</strain>
    </source>
</reference>
<dbReference type="GO" id="GO:0016791">
    <property type="term" value="F:phosphatase activity"/>
    <property type="evidence" value="ECO:0007669"/>
    <property type="project" value="TreeGrafter"/>
</dbReference>
<dbReference type="GeneID" id="68296149"/>
<feature type="chain" id="PRO_5040398165" description="Acid phosphatase" evidence="4">
    <location>
        <begin position="19"/>
        <end position="488"/>
    </location>
</feature>
<dbReference type="RefSeq" id="XP_044661971.1">
    <property type="nucleotide sequence ID" value="XM_044806036.1"/>
</dbReference>